<dbReference type="Proteomes" id="UP000066203">
    <property type="component" value="Chromosome"/>
</dbReference>
<sequence>MGRCFSAFDHKSGRGGAEYIFDLRPGTRYCAADIGRVESEE</sequence>
<organism evidence="1">
    <name type="scientific">Rothia mucilaginosa</name>
    <dbReference type="NCBI Taxonomy" id="43675"/>
    <lineage>
        <taxon>Bacteria</taxon>
        <taxon>Bacillati</taxon>
        <taxon>Actinomycetota</taxon>
        <taxon>Actinomycetes</taxon>
        <taxon>Micrococcales</taxon>
        <taxon>Micrococcaceae</taxon>
        <taxon>Rothia</taxon>
    </lineage>
</organism>
<evidence type="ECO:0000313" key="1">
    <source>
        <dbReference type="EMBL" id="BAS20537.1"/>
    </source>
</evidence>
<dbReference type="PATRIC" id="fig|43675.28.peg.1320"/>
<reference evidence="2" key="1">
    <citation type="submission" date="2015-08" db="EMBL/GenBank/DDBJ databases">
        <title>Complete genome sequence of Rothia mucilaginosa strain NUM-Rm6536.</title>
        <authorList>
            <person name="Nambu T."/>
        </authorList>
    </citation>
    <scope>NUCLEOTIDE SEQUENCE [LARGE SCALE GENOMIC DNA]</scope>
    <source>
        <strain evidence="2">NUM-Rm6536</strain>
    </source>
</reference>
<proteinExistence type="predicted"/>
<dbReference type="EMBL" id="AP014938">
    <property type="protein sequence ID" value="BAS20537.1"/>
    <property type="molecule type" value="Genomic_DNA"/>
</dbReference>
<name>A0A0K2S138_9MICC</name>
<evidence type="ECO:0000313" key="2">
    <source>
        <dbReference type="Proteomes" id="UP000066203"/>
    </source>
</evidence>
<gene>
    <name evidence="1" type="ORF">RM6536_1290</name>
</gene>
<protein>
    <submittedName>
        <fullName evidence="1">Uncharacterized protein</fullName>
    </submittedName>
</protein>
<accession>A0A0K2S138</accession>
<dbReference type="AlphaFoldDB" id="A0A0K2S138"/>